<evidence type="ECO:0000313" key="2">
    <source>
        <dbReference type="EMBL" id="CAD8138285.1"/>
    </source>
</evidence>
<protein>
    <submittedName>
        <fullName evidence="2">Uncharacterized protein</fullName>
    </submittedName>
</protein>
<dbReference type="Proteomes" id="UP000683925">
    <property type="component" value="Unassembled WGS sequence"/>
</dbReference>
<name>A0A8S1SDQ0_PAROT</name>
<dbReference type="OMA" id="EVKYMAE"/>
<feature type="coiled-coil region" evidence="1">
    <location>
        <begin position="53"/>
        <end position="118"/>
    </location>
</feature>
<evidence type="ECO:0000256" key="1">
    <source>
        <dbReference type="SAM" id="Coils"/>
    </source>
</evidence>
<comment type="caution">
    <text evidence="2">The sequence shown here is derived from an EMBL/GenBank/DDBJ whole genome shotgun (WGS) entry which is preliminary data.</text>
</comment>
<dbReference type="EMBL" id="CAJJDP010000008">
    <property type="protein sequence ID" value="CAD8138285.1"/>
    <property type="molecule type" value="Genomic_DNA"/>
</dbReference>
<evidence type="ECO:0000313" key="3">
    <source>
        <dbReference type="Proteomes" id="UP000683925"/>
    </source>
</evidence>
<keyword evidence="3" id="KW-1185">Reference proteome</keyword>
<proteinExistence type="predicted"/>
<organism evidence="2 3">
    <name type="scientific">Paramecium octaurelia</name>
    <dbReference type="NCBI Taxonomy" id="43137"/>
    <lineage>
        <taxon>Eukaryota</taxon>
        <taxon>Sar</taxon>
        <taxon>Alveolata</taxon>
        <taxon>Ciliophora</taxon>
        <taxon>Intramacronucleata</taxon>
        <taxon>Oligohymenophorea</taxon>
        <taxon>Peniculida</taxon>
        <taxon>Parameciidae</taxon>
        <taxon>Paramecium</taxon>
    </lineage>
</organism>
<sequence>MFSARDQLSFSRKTMQHFSIASQKPIRYATQYCGDAEYSSSIFNSDYELLRTKEKYKQKCEEIDMKKNQLNSDHLDLEFRAEKLRQGENEVKYMAELLKKKLKQIKQQEQQIKENQSSFADKFRDKEQSIIEQQKLIKEKQDQLILKEEQLKVREQSLKEKESLLQEQTTYYTQFNERLKINIEETNKKEQFYMQQISKMNQTVETLLHHENHIRDLEFRLTQQIQGLKDFDNQIRIQVLNCKQQEELIDQKEQGILNSQELINRKLLWDQKNITRQHLQQISNYMTDQKYY</sequence>
<keyword evidence="1" id="KW-0175">Coiled coil</keyword>
<dbReference type="AlphaFoldDB" id="A0A8S1SDQ0"/>
<reference evidence="2" key="1">
    <citation type="submission" date="2021-01" db="EMBL/GenBank/DDBJ databases">
        <authorList>
            <consortium name="Genoscope - CEA"/>
            <person name="William W."/>
        </authorList>
    </citation>
    <scope>NUCLEOTIDE SEQUENCE</scope>
</reference>
<dbReference type="OrthoDB" id="302782at2759"/>
<gene>
    <name evidence="2" type="ORF">POCTA_138.1.T0090301</name>
</gene>
<accession>A0A8S1SDQ0</accession>